<organism evidence="8 9">
    <name type="scientific">Flammeovirga aprica JL-4</name>
    <dbReference type="NCBI Taxonomy" id="694437"/>
    <lineage>
        <taxon>Bacteria</taxon>
        <taxon>Pseudomonadati</taxon>
        <taxon>Bacteroidota</taxon>
        <taxon>Cytophagia</taxon>
        <taxon>Cytophagales</taxon>
        <taxon>Flammeovirgaceae</taxon>
        <taxon>Flammeovirga</taxon>
    </lineage>
</organism>
<dbReference type="Proteomes" id="UP000576082">
    <property type="component" value="Unassembled WGS sequence"/>
</dbReference>
<keyword evidence="5 8" id="KW-0378">Hydrolase</keyword>
<evidence type="ECO:0000259" key="7">
    <source>
        <dbReference type="Pfam" id="PF00884"/>
    </source>
</evidence>
<comment type="similarity">
    <text evidence="2">Belongs to the sulfatase family.</text>
</comment>
<keyword evidence="9" id="KW-1185">Reference proteome</keyword>
<keyword evidence="3" id="KW-0479">Metal-binding</keyword>
<sequence length="517" mass="59044">MQTLIPKKIYKIVFLLLLFGGKAFGQQPNVVLIYTDDHRYSGIHALGGQAVKTPHMDQLSEEGVVFDNAYLMGSFAGATCIPSRAMLLSGRPLFHLKGVGHQIPKEHTTIAEAFHNAGYHSHIVGKWHQDKASVSRAFDSGGQVMGLGAYLVDHYRMPLWQWNDQGKFPKSDAYLISYDKKQNRIKESFTAEKREKGPFGTEENGPHTSEIFAEDAIDFIENYKKDNPFFMYLAFHAPHDPRQAPKRFKKMYPEGKIELPPSYLPQHPFDNGHMFLRDEALAVWPRTEAVSQKELSDYYAIITHLDEQIGKVIASLKASGQYENTIIVLAGDSGLAVGNHGLMGKQNVYDEDGLHIPFIISGGAIKKRQRNNAFCYTHDIYPTICDLANVKIPASVKGKSLLPVINQQKKQIREYTYHAYRQFQRAYRKGDYKLIEYVRAPDFSKKDGHSVRGSRVTQLFNIKNDPWETQDLSFFPEHQNTLKQMQSEIAQVALKEEDYKEKVGYGFDFWDYYKNVE</sequence>
<evidence type="ECO:0000256" key="2">
    <source>
        <dbReference type="ARBA" id="ARBA00008779"/>
    </source>
</evidence>
<dbReference type="GO" id="GO:0004065">
    <property type="term" value="F:arylsulfatase activity"/>
    <property type="evidence" value="ECO:0007669"/>
    <property type="project" value="TreeGrafter"/>
</dbReference>
<dbReference type="InterPro" id="IPR017850">
    <property type="entry name" value="Alkaline_phosphatase_core_sf"/>
</dbReference>
<dbReference type="SUPFAM" id="SSF53649">
    <property type="entry name" value="Alkaline phosphatase-like"/>
    <property type="match status" value="1"/>
</dbReference>
<evidence type="ECO:0000256" key="4">
    <source>
        <dbReference type="ARBA" id="ARBA00022729"/>
    </source>
</evidence>
<dbReference type="CDD" id="cd16155">
    <property type="entry name" value="sulfatase_like"/>
    <property type="match status" value="1"/>
</dbReference>
<keyword evidence="6" id="KW-0106">Calcium</keyword>
<evidence type="ECO:0000313" key="8">
    <source>
        <dbReference type="EMBL" id="NME67789.1"/>
    </source>
</evidence>
<dbReference type="Pfam" id="PF00884">
    <property type="entry name" value="Sulfatase"/>
    <property type="match status" value="1"/>
</dbReference>
<dbReference type="InterPro" id="IPR050738">
    <property type="entry name" value="Sulfatase"/>
</dbReference>
<dbReference type="GO" id="GO:0016740">
    <property type="term" value="F:transferase activity"/>
    <property type="evidence" value="ECO:0007669"/>
    <property type="project" value="UniProtKB-KW"/>
</dbReference>
<dbReference type="GO" id="GO:0046872">
    <property type="term" value="F:metal ion binding"/>
    <property type="evidence" value="ECO:0007669"/>
    <property type="project" value="UniProtKB-KW"/>
</dbReference>
<dbReference type="PANTHER" id="PTHR42693">
    <property type="entry name" value="ARYLSULFATASE FAMILY MEMBER"/>
    <property type="match status" value="1"/>
</dbReference>
<evidence type="ECO:0000256" key="5">
    <source>
        <dbReference type="ARBA" id="ARBA00022801"/>
    </source>
</evidence>
<dbReference type="RefSeq" id="WP_169656119.1">
    <property type="nucleotide sequence ID" value="NZ_JABANE010000015.1"/>
</dbReference>
<evidence type="ECO:0000313" key="9">
    <source>
        <dbReference type="Proteomes" id="UP000576082"/>
    </source>
</evidence>
<dbReference type="AlphaFoldDB" id="A0A7X9RTS3"/>
<accession>A0A7X9RTS3</accession>
<evidence type="ECO:0000256" key="1">
    <source>
        <dbReference type="ARBA" id="ARBA00001913"/>
    </source>
</evidence>
<name>A0A7X9RTS3_9BACT</name>
<keyword evidence="4" id="KW-0732">Signal</keyword>
<dbReference type="Gene3D" id="3.40.720.10">
    <property type="entry name" value="Alkaline Phosphatase, subunit A"/>
    <property type="match status" value="1"/>
</dbReference>
<keyword evidence="8" id="KW-0808">Transferase</keyword>
<protein>
    <submittedName>
        <fullName evidence="8">Sulfatase-like hydrolase/transferase</fullName>
    </submittedName>
</protein>
<proteinExistence type="inferred from homology"/>
<dbReference type="EMBL" id="JABANE010000015">
    <property type="protein sequence ID" value="NME67789.1"/>
    <property type="molecule type" value="Genomic_DNA"/>
</dbReference>
<evidence type="ECO:0000256" key="6">
    <source>
        <dbReference type="ARBA" id="ARBA00022837"/>
    </source>
</evidence>
<gene>
    <name evidence="8" type="ORF">HHU12_07435</name>
</gene>
<reference evidence="8 9" key="1">
    <citation type="submission" date="2020-04" db="EMBL/GenBank/DDBJ databases">
        <title>Flammeovirga sp. SR4, a novel species isolated from seawater.</title>
        <authorList>
            <person name="Wang X."/>
        </authorList>
    </citation>
    <scope>NUCLEOTIDE SEQUENCE [LARGE SCALE GENOMIC DNA]</scope>
    <source>
        <strain evidence="8 9">ATCC 23126</strain>
    </source>
</reference>
<comment type="caution">
    <text evidence="8">The sequence shown here is derived from an EMBL/GenBank/DDBJ whole genome shotgun (WGS) entry which is preliminary data.</text>
</comment>
<dbReference type="InterPro" id="IPR024607">
    <property type="entry name" value="Sulfatase_CS"/>
</dbReference>
<comment type="cofactor">
    <cofactor evidence="1">
        <name>Ca(2+)</name>
        <dbReference type="ChEBI" id="CHEBI:29108"/>
    </cofactor>
</comment>
<feature type="domain" description="Sulfatase N-terminal" evidence="7">
    <location>
        <begin position="28"/>
        <end position="390"/>
    </location>
</feature>
<evidence type="ECO:0000256" key="3">
    <source>
        <dbReference type="ARBA" id="ARBA00022723"/>
    </source>
</evidence>
<dbReference type="InterPro" id="IPR000917">
    <property type="entry name" value="Sulfatase_N"/>
</dbReference>
<dbReference type="PANTHER" id="PTHR42693:SF42">
    <property type="entry name" value="ARYLSULFATASE G"/>
    <property type="match status" value="1"/>
</dbReference>
<dbReference type="PROSITE" id="PS00149">
    <property type="entry name" value="SULFATASE_2"/>
    <property type="match status" value="1"/>
</dbReference>